<dbReference type="AlphaFoldDB" id="A0A0N0U512"/>
<keyword evidence="2" id="KW-1185">Reference proteome</keyword>
<dbReference type="Proteomes" id="UP000053105">
    <property type="component" value="Unassembled WGS sequence"/>
</dbReference>
<dbReference type="EMBL" id="KQ435794">
    <property type="protein sequence ID" value="KOX73624.1"/>
    <property type="molecule type" value="Genomic_DNA"/>
</dbReference>
<evidence type="ECO:0000313" key="2">
    <source>
        <dbReference type="Proteomes" id="UP000053105"/>
    </source>
</evidence>
<organism evidence="1 2">
    <name type="scientific">Melipona quadrifasciata</name>
    <dbReference type="NCBI Taxonomy" id="166423"/>
    <lineage>
        <taxon>Eukaryota</taxon>
        <taxon>Metazoa</taxon>
        <taxon>Ecdysozoa</taxon>
        <taxon>Arthropoda</taxon>
        <taxon>Hexapoda</taxon>
        <taxon>Insecta</taxon>
        <taxon>Pterygota</taxon>
        <taxon>Neoptera</taxon>
        <taxon>Endopterygota</taxon>
        <taxon>Hymenoptera</taxon>
        <taxon>Apocrita</taxon>
        <taxon>Aculeata</taxon>
        <taxon>Apoidea</taxon>
        <taxon>Anthophila</taxon>
        <taxon>Apidae</taxon>
        <taxon>Melipona</taxon>
    </lineage>
</organism>
<accession>A0A0N0U512</accession>
<protein>
    <submittedName>
        <fullName evidence="1">Uncharacterized protein</fullName>
    </submittedName>
</protein>
<gene>
    <name evidence="1" type="ORF">WN51_13701</name>
</gene>
<proteinExistence type="predicted"/>
<dbReference type="OrthoDB" id="7635470at2759"/>
<evidence type="ECO:0000313" key="1">
    <source>
        <dbReference type="EMBL" id="KOX73624.1"/>
    </source>
</evidence>
<reference evidence="1 2" key="1">
    <citation type="submission" date="2015-07" db="EMBL/GenBank/DDBJ databases">
        <title>The genome of Melipona quadrifasciata.</title>
        <authorList>
            <person name="Pan H."/>
            <person name="Kapheim K."/>
        </authorList>
    </citation>
    <scope>NUCLEOTIDE SEQUENCE [LARGE SCALE GENOMIC DNA]</scope>
    <source>
        <strain evidence="1">0111107301</strain>
        <tissue evidence="1">Whole body</tissue>
    </source>
</reference>
<sequence length="171" mass="19286">MGEPTTGLSVNFAGRSIGKFAKGPLGISKIYSVYKWNKTFCNSYYKKRAIQTILNTRDVTLVRATECQCWRNSGDMGADDMNREIPSSTLATIRGILVSSLSRENLGPHDLQAQERHRPCRKTLLKKAINRPDRILSTLDQSAKVERLDAVEGMSLYRAKEWGHRQLATIE</sequence>
<name>A0A0N0U512_9HYME</name>